<dbReference type="PANTHER" id="PTHR37984">
    <property type="entry name" value="PROTEIN CBG26694"/>
    <property type="match status" value="1"/>
</dbReference>
<dbReference type="GO" id="GO:0005634">
    <property type="term" value="C:nucleus"/>
    <property type="evidence" value="ECO:0007669"/>
    <property type="project" value="UniProtKB-ARBA"/>
</dbReference>
<reference evidence="3" key="1">
    <citation type="submission" date="2021-03" db="EMBL/GenBank/DDBJ databases">
        <title>Draft genome sequence of rust myrtle Austropuccinia psidii MF-1, a brazilian biotype.</title>
        <authorList>
            <person name="Quecine M.C."/>
            <person name="Pachon D.M.R."/>
            <person name="Bonatelli M.L."/>
            <person name="Correr F.H."/>
            <person name="Franceschini L.M."/>
            <person name="Leite T.F."/>
            <person name="Margarido G.R.A."/>
            <person name="Almeida C.A."/>
            <person name="Ferrarezi J.A."/>
            <person name="Labate C.A."/>
        </authorList>
    </citation>
    <scope>NUCLEOTIDE SEQUENCE</scope>
    <source>
        <strain evidence="3">MF-1</strain>
    </source>
</reference>
<dbReference type="Gene3D" id="3.30.420.10">
    <property type="entry name" value="Ribonuclease H-like superfamily/Ribonuclease H"/>
    <property type="match status" value="1"/>
</dbReference>
<dbReference type="SUPFAM" id="SSF53098">
    <property type="entry name" value="Ribonuclease H-like"/>
    <property type="match status" value="1"/>
</dbReference>
<dbReference type="OrthoDB" id="1710518at2759"/>
<comment type="caution">
    <text evidence="3">The sequence shown here is derived from an EMBL/GenBank/DDBJ whole genome shotgun (WGS) entry which is preliminary data.</text>
</comment>
<name>A0A9Q3C3A0_9BASI</name>
<dbReference type="Pfam" id="PF17921">
    <property type="entry name" value="Integrase_H2C2"/>
    <property type="match status" value="1"/>
</dbReference>
<dbReference type="InterPro" id="IPR050951">
    <property type="entry name" value="Retrovirus_Pol_polyprotein"/>
</dbReference>
<evidence type="ECO:0000256" key="1">
    <source>
        <dbReference type="ARBA" id="ARBA00022884"/>
    </source>
</evidence>
<dbReference type="InterPro" id="IPR041588">
    <property type="entry name" value="Integrase_H2C2"/>
</dbReference>
<dbReference type="AlphaFoldDB" id="A0A9Q3C3A0"/>
<proteinExistence type="predicted"/>
<dbReference type="FunFam" id="1.10.340.70:FF:000001">
    <property type="entry name" value="Retrovirus-related Pol polyprotein from transposon gypsy-like Protein"/>
    <property type="match status" value="1"/>
</dbReference>
<accession>A0A9Q3C3A0</accession>
<dbReference type="EMBL" id="AVOT02004126">
    <property type="protein sequence ID" value="MBW0475491.1"/>
    <property type="molecule type" value="Genomic_DNA"/>
</dbReference>
<feature type="domain" description="Integrase catalytic" evidence="2">
    <location>
        <begin position="119"/>
        <end position="234"/>
    </location>
</feature>
<evidence type="ECO:0000313" key="4">
    <source>
        <dbReference type="Proteomes" id="UP000765509"/>
    </source>
</evidence>
<dbReference type="Proteomes" id="UP000765509">
    <property type="component" value="Unassembled WGS sequence"/>
</dbReference>
<keyword evidence="1" id="KW-0694">RNA-binding</keyword>
<dbReference type="PANTHER" id="PTHR37984:SF15">
    <property type="entry name" value="INTEGRASE CATALYTIC DOMAIN-CONTAINING PROTEIN"/>
    <property type="match status" value="1"/>
</dbReference>
<protein>
    <recommendedName>
        <fullName evidence="2">Integrase catalytic domain-containing protein</fullName>
    </recommendedName>
</protein>
<keyword evidence="4" id="KW-1185">Reference proteome</keyword>
<dbReference type="Gene3D" id="1.10.340.70">
    <property type="match status" value="1"/>
</dbReference>
<sequence>MERPQAKLLLFKDRVVIPSNEEIQLNILQKLHDSPLAVHPGQGKTLKLTKRDSYWAGMNQFIKDYVSSCQQCSRDKNINHKKFGLLKPLQIPSGPWNSLSMDFITQLPLSKYFDSILVVLERFSKMAIFINHVSSKHGLPASIISDRGSLFVSSFWTQLCQQLKISRDLSTLFHPETYGQTERVNQILEQYLCMNVSYHHDDWYTWLPLAEFVYNHSEHSSTKQSPFSPFMEEIPYFTQSIFLKTHLLESYQQNSNKYSKLSKKN</sequence>
<dbReference type="InterPro" id="IPR036397">
    <property type="entry name" value="RNaseH_sf"/>
</dbReference>
<gene>
    <name evidence="3" type="ORF">O181_015206</name>
</gene>
<evidence type="ECO:0000259" key="2">
    <source>
        <dbReference type="PROSITE" id="PS50994"/>
    </source>
</evidence>
<dbReference type="GO" id="GO:0003723">
    <property type="term" value="F:RNA binding"/>
    <property type="evidence" value="ECO:0007669"/>
    <property type="project" value="UniProtKB-KW"/>
</dbReference>
<dbReference type="GO" id="GO:0015074">
    <property type="term" value="P:DNA integration"/>
    <property type="evidence" value="ECO:0007669"/>
    <property type="project" value="InterPro"/>
</dbReference>
<evidence type="ECO:0000313" key="3">
    <source>
        <dbReference type="EMBL" id="MBW0475491.1"/>
    </source>
</evidence>
<dbReference type="InterPro" id="IPR001584">
    <property type="entry name" value="Integrase_cat-core"/>
</dbReference>
<dbReference type="PROSITE" id="PS50994">
    <property type="entry name" value="INTEGRASE"/>
    <property type="match status" value="1"/>
</dbReference>
<dbReference type="InterPro" id="IPR012337">
    <property type="entry name" value="RNaseH-like_sf"/>
</dbReference>
<organism evidence="3 4">
    <name type="scientific">Austropuccinia psidii MF-1</name>
    <dbReference type="NCBI Taxonomy" id="1389203"/>
    <lineage>
        <taxon>Eukaryota</taxon>
        <taxon>Fungi</taxon>
        <taxon>Dikarya</taxon>
        <taxon>Basidiomycota</taxon>
        <taxon>Pucciniomycotina</taxon>
        <taxon>Pucciniomycetes</taxon>
        <taxon>Pucciniales</taxon>
        <taxon>Sphaerophragmiaceae</taxon>
        <taxon>Austropuccinia</taxon>
    </lineage>
</organism>